<dbReference type="EMBL" id="BJNG01000018">
    <property type="protein sequence ID" value="GEC20440.1"/>
    <property type="molecule type" value="Genomic_DNA"/>
</dbReference>
<comment type="caution">
    <text evidence="2">The sequence shown here is derived from an EMBL/GenBank/DDBJ whole genome shotgun (WGS) entry which is preliminary data.</text>
</comment>
<organism evidence="2 3">
    <name type="scientific">Pseudonocardia hydrocarbonoxydans</name>
    <dbReference type="NCBI Taxonomy" id="76726"/>
    <lineage>
        <taxon>Bacteria</taxon>
        <taxon>Bacillati</taxon>
        <taxon>Actinomycetota</taxon>
        <taxon>Actinomycetes</taxon>
        <taxon>Pseudonocardiales</taxon>
        <taxon>Pseudonocardiaceae</taxon>
        <taxon>Pseudonocardia</taxon>
    </lineage>
</organism>
<dbReference type="InterPro" id="IPR009326">
    <property type="entry name" value="DUF984"/>
</dbReference>
<evidence type="ECO:0000313" key="3">
    <source>
        <dbReference type="Proteomes" id="UP000320338"/>
    </source>
</evidence>
<reference evidence="2 3" key="1">
    <citation type="submission" date="2019-06" db="EMBL/GenBank/DDBJ databases">
        <title>Whole genome shotgun sequence of Pseudonocardia hydrocarbonoxydans NBRC 14498.</title>
        <authorList>
            <person name="Hosoyama A."/>
            <person name="Uohara A."/>
            <person name="Ohji S."/>
            <person name="Ichikawa N."/>
        </authorList>
    </citation>
    <scope>NUCLEOTIDE SEQUENCE [LARGE SCALE GENOMIC DNA]</scope>
    <source>
        <strain evidence="2 3">NBRC 14498</strain>
    </source>
</reference>
<evidence type="ECO:0000259" key="1">
    <source>
        <dbReference type="SMART" id="SM01022"/>
    </source>
</evidence>
<gene>
    <name evidence="2" type="ORF">PHY01_27230</name>
</gene>
<feature type="domain" description="ASCH" evidence="1">
    <location>
        <begin position="30"/>
        <end position="153"/>
    </location>
</feature>
<dbReference type="InterPro" id="IPR015947">
    <property type="entry name" value="PUA-like_sf"/>
</dbReference>
<dbReference type="Gene3D" id="3.10.400.10">
    <property type="entry name" value="Sulfate adenylyltransferase"/>
    <property type="match status" value="1"/>
</dbReference>
<dbReference type="SUPFAM" id="SSF88697">
    <property type="entry name" value="PUA domain-like"/>
    <property type="match status" value="1"/>
</dbReference>
<dbReference type="Proteomes" id="UP000320338">
    <property type="component" value="Unassembled WGS sequence"/>
</dbReference>
<dbReference type="RefSeq" id="WP_218030140.1">
    <property type="nucleotide sequence ID" value="NZ_BAAARZ010000023.1"/>
</dbReference>
<sequence length="155" mass="17100">MTGRTPEVERFWREFCAATGTDPGTRCDVWRFGDSAALADELLELVLHGPKRATAGLLLDHELDGDPLPEVGGLSVVLDGRDRPRVVLRTTGVEVTPFRAVDAAFAWDEGEGDRTLASWTAGHEAYFRRSLDARGMAFDPDLPCVLERFTIAWTP</sequence>
<dbReference type="CDD" id="cd06553">
    <property type="entry name" value="ASCH_Ef3133_like"/>
    <property type="match status" value="1"/>
</dbReference>
<name>A0A4Y3WQT2_9PSEU</name>
<evidence type="ECO:0000313" key="2">
    <source>
        <dbReference type="EMBL" id="GEC20440.1"/>
    </source>
</evidence>
<dbReference type="PANTHER" id="PTHR39203:SF1">
    <property type="entry name" value="CYTOPLASMIC PROTEIN"/>
    <property type="match status" value="1"/>
</dbReference>
<dbReference type="PIRSF" id="PIRSF021320">
    <property type="entry name" value="DUF984"/>
    <property type="match status" value="1"/>
</dbReference>
<dbReference type="AlphaFoldDB" id="A0A4Y3WQT2"/>
<dbReference type="SMART" id="SM01022">
    <property type="entry name" value="ASCH"/>
    <property type="match status" value="1"/>
</dbReference>
<dbReference type="Pfam" id="PF04266">
    <property type="entry name" value="ASCH"/>
    <property type="match status" value="1"/>
</dbReference>
<accession>A0A4Y3WQT2</accession>
<proteinExistence type="predicted"/>
<protein>
    <recommendedName>
        <fullName evidence="1">ASCH domain-containing protein</fullName>
    </recommendedName>
</protein>
<keyword evidence="3" id="KW-1185">Reference proteome</keyword>
<dbReference type="PANTHER" id="PTHR39203">
    <property type="entry name" value="CYTOPLASMIC PROTEIN-RELATED"/>
    <property type="match status" value="1"/>
</dbReference>
<dbReference type="InterPro" id="IPR007374">
    <property type="entry name" value="ASCH_domain"/>
</dbReference>